<evidence type="ECO:0000256" key="1">
    <source>
        <dbReference type="ARBA" id="ARBA00004651"/>
    </source>
</evidence>
<protein>
    <submittedName>
        <fullName evidence="8">Unannotated protein</fullName>
    </submittedName>
</protein>
<keyword evidence="4 7" id="KW-0812">Transmembrane</keyword>
<evidence type="ECO:0000256" key="6">
    <source>
        <dbReference type="ARBA" id="ARBA00023136"/>
    </source>
</evidence>
<sequence length="244" mass="25538">MLTYGVAKTAMPGAGILAGTLIAAAIGPAAGSGFSLPLLLVGDVIALTRYRRGANWTIIVALLPWVLVGLCVSAAAFATLDRGMLTRFLGALILLSVLLEVRRRRRGEVASVEAPHVAHVESSTLGRRVSVGFYGTLAGMTTLAANAGGAAMSLYLLRMRVPMLAFLGTSAWFWAIINVTKVPFAIPLGLITGDTLRADALFLPFLLAGAALGVWLHPRMSQAFFSAAVLTLSGVASVWLLVHG</sequence>
<feature type="transmembrane region" description="Helical" evidence="7">
    <location>
        <begin position="131"/>
        <end position="157"/>
    </location>
</feature>
<feature type="transmembrane region" description="Helical" evidence="7">
    <location>
        <begin position="16"/>
        <end position="41"/>
    </location>
</feature>
<organism evidence="8">
    <name type="scientific">freshwater metagenome</name>
    <dbReference type="NCBI Taxonomy" id="449393"/>
    <lineage>
        <taxon>unclassified sequences</taxon>
        <taxon>metagenomes</taxon>
        <taxon>ecological metagenomes</taxon>
    </lineage>
</organism>
<evidence type="ECO:0000256" key="3">
    <source>
        <dbReference type="ARBA" id="ARBA00022475"/>
    </source>
</evidence>
<gene>
    <name evidence="8" type="ORF">UFOPK3773_01107</name>
</gene>
<keyword evidence="3" id="KW-1003">Cell membrane</keyword>
<dbReference type="GO" id="GO:0005886">
    <property type="term" value="C:plasma membrane"/>
    <property type="evidence" value="ECO:0007669"/>
    <property type="project" value="UniProtKB-SubCell"/>
</dbReference>
<feature type="transmembrane region" description="Helical" evidence="7">
    <location>
        <begin position="84"/>
        <end position="101"/>
    </location>
</feature>
<name>A0A6J7JQP4_9ZZZZ</name>
<evidence type="ECO:0000256" key="2">
    <source>
        <dbReference type="ARBA" id="ARBA00022448"/>
    </source>
</evidence>
<dbReference type="InterPro" id="IPR052017">
    <property type="entry name" value="TSUP"/>
</dbReference>
<evidence type="ECO:0000256" key="5">
    <source>
        <dbReference type="ARBA" id="ARBA00022989"/>
    </source>
</evidence>
<feature type="transmembrane region" description="Helical" evidence="7">
    <location>
        <begin position="223"/>
        <end position="242"/>
    </location>
</feature>
<accession>A0A6J7JQP4</accession>
<dbReference type="AlphaFoldDB" id="A0A6J7JQP4"/>
<comment type="subcellular location">
    <subcellularLocation>
        <location evidence="1">Cell membrane</location>
        <topology evidence="1">Multi-pass membrane protein</topology>
    </subcellularLocation>
</comment>
<feature type="transmembrane region" description="Helical" evidence="7">
    <location>
        <begin position="198"/>
        <end position="217"/>
    </location>
</feature>
<evidence type="ECO:0000313" key="8">
    <source>
        <dbReference type="EMBL" id="CAB4945595.1"/>
    </source>
</evidence>
<dbReference type="Pfam" id="PF01925">
    <property type="entry name" value="TauE"/>
    <property type="match status" value="1"/>
</dbReference>
<dbReference type="EMBL" id="CAFBNF010000116">
    <property type="protein sequence ID" value="CAB4945595.1"/>
    <property type="molecule type" value="Genomic_DNA"/>
</dbReference>
<proteinExistence type="predicted"/>
<evidence type="ECO:0000256" key="7">
    <source>
        <dbReference type="SAM" id="Phobius"/>
    </source>
</evidence>
<dbReference type="PANTHER" id="PTHR30269">
    <property type="entry name" value="TRANSMEMBRANE PROTEIN YFCA"/>
    <property type="match status" value="1"/>
</dbReference>
<dbReference type="InterPro" id="IPR002781">
    <property type="entry name" value="TM_pro_TauE-like"/>
</dbReference>
<reference evidence="8" key="1">
    <citation type="submission" date="2020-05" db="EMBL/GenBank/DDBJ databases">
        <authorList>
            <person name="Chiriac C."/>
            <person name="Salcher M."/>
            <person name="Ghai R."/>
            <person name="Kavagutti S V."/>
        </authorList>
    </citation>
    <scope>NUCLEOTIDE SEQUENCE</scope>
</reference>
<keyword evidence="2" id="KW-0813">Transport</keyword>
<feature type="transmembrane region" description="Helical" evidence="7">
    <location>
        <begin position="163"/>
        <end position="186"/>
    </location>
</feature>
<keyword evidence="6 7" id="KW-0472">Membrane</keyword>
<dbReference type="PANTHER" id="PTHR30269:SF23">
    <property type="entry name" value="MEMBRANE TRANSPORTER PROTEIN YDHB-RELATED"/>
    <property type="match status" value="1"/>
</dbReference>
<keyword evidence="5 7" id="KW-1133">Transmembrane helix</keyword>
<evidence type="ECO:0000256" key="4">
    <source>
        <dbReference type="ARBA" id="ARBA00022692"/>
    </source>
</evidence>
<feature type="transmembrane region" description="Helical" evidence="7">
    <location>
        <begin position="53"/>
        <end position="78"/>
    </location>
</feature>